<dbReference type="EMBL" id="MLOK01000060">
    <property type="protein sequence ID" value="OIM20396.1"/>
    <property type="molecule type" value="Genomic_DNA"/>
</dbReference>
<sequence>MVSKFCQLSVNDVDVVTKLYIKVFSQYPWHEDNKYDDISNYIIHLLQMNTNRCYLYKDDNELVGVALGFVKPWYKGVEYQLDNFFISSDHQRQGFGSDFLKKIKRAMHKIGVENIILETNKDTPAEHFYFKNGFTSVTDPHSLSLVCETKK</sequence>
<name>A0A6N4A7A9_OENOE</name>
<evidence type="ECO:0000313" key="3">
    <source>
        <dbReference type="Proteomes" id="UP000181728"/>
    </source>
</evidence>
<protein>
    <submittedName>
        <fullName evidence="2">GNAT family N-acetyltransferase</fullName>
    </submittedName>
</protein>
<keyword evidence="2" id="KW-0808">Transferase</keyword>
<dbReference type="PROSITE" id="PS51186">
    <property type="entry name" value="GNAT"/>
    <property type="match status" value="1"/>
</dbReference>
<dbReference type="Gene3D" id="3.40.630.30">
    <property type="match status" value="1"/>
</dbReference>
<dbReference type="CDD" id="cd04301">
    <property type="entry name" value="NAT_SF"/>
    <property type="match status" value="1"/>
</dbReference>
<dbReference type="InterPro" id="IPR016181">
    <property type="entry name" value="Acyl_CoA_acyltransferase"/>
</dbReference>
<dbReference type="Pfam" id="PF00583">
    <property type="entry name" value="Acetyltransf_1"/>
    <property type="match status" value="1"/>
</dbReference>
<feature type="domain" description="N-acetyltransferase" evidence="1">
    <location>
        <begin position="3"/>
        <end position="151"/>
    </location>
</feature>
<dbReference type="GO" id="GO:0016747">
    <property type="term" value="F:acyltransferase activity, transferring groups other than amino-acyl groups"/>
    <property type="evidence" value="ECO:0007669"/>
    <property type="project" value="InterPro"/>
</dbReference>
<dbReference type="Proteomes" id="UP000181728">
    <property type="component" value="Unassembled WGS sequence"/>
</dbReference>
<evidence type="ECO:0000313" key="2">
    <source>
        <dbReference type="EMBL" id="OIM20396.1"/>
    </source>
</evidence>
<comment type="caution">
    <text evidence="2">The sequence shown here is derived from an EMBL/GenBank/DDBJ whole genome shotgun (WGS) entry which is preliminary data.</text>
</comment>
<accession>A0A6N4A7A9</accession>
<dbReference type="AlphaFoldDB" id="A0A6N4A7A9"/>
<reference evidence="2 3" key="1">
    <citation type="journal article" date="2016" name="BMC Genomics">
        <title>Consensus pan-genome assembly of the specialised wine bacterium Oenococcus oeni.</title>
        <authorList>
            <person name="Sternes P.R."/>
            <person name="Borneman A.R."/>
        </authorList>
    </citation>
    <scope>NUCLEOTIDE SEQUENCE [LARGE SCALE GENOMIC DNA]</scope>
    <source>
        <strain evidence="2 3">AWRIB661</strain>
    </source>
</reference>
<dbReference type="SUPFAM" id="SSF55729">
    <property type="entry name" value="Acyl-CoA N-acyltransferases (Nat)"/>
    <property type="match status" value="1"/>
</dbReference>
<gene>
    <name evidence="2" type="ORF">ATX59_09090</name>
</gene>
<dbReference type="RefSeq" id="WP_032817425.1">
    <property type="nucleotide sequence ID" value="NZ_MLLI01000198.1"/>
</dbReference>
<dbReference type="InterPro" id="IPR000182">
    <property type="entry name" value="GNAT_dom"/>
</dbReference>
<proteinExistence type="predicted"/>
<organism evidence="2 3">
    <name type="scientific">Oenococcus oeni</name>
    <name type="common">Leuconostoc oenos</name>
    <dbReference type="NCBI Taxonomy" id="1247"/>
    <lineage>
        <taxon>Bacteria</taxon>
        <taxon>Bacillati</taxon>
        <taxon>Bacillota</taxon>
        <taxon>Bacilli</taxon>
        <taxon>Lactobacillales</taxon>
        <taxon>Lactobacillaceae</taxon>
        <taxon>Oenococcus</taxon>
    </lineage>
</organism>
<evidence type="ECO:0000259" key="1">
    <source>
        <dbReference type="PROSITE" id="PS51186"/>
    </source>
</evidence>